<comment type="caution">
    <text evidence="3">The sequence shown here is derived from an EMBL/GenBank/DDBJ whole genome shotgun (WGS) entry which is preliminary data.</text>
</comment>
<sequence length="592" mass="58487">MATSIELESNSASWDQHEDHGEHGRQSPQLELAQAATPGGGTTDADGGNAAPVAAAQAPAASSEPVPVDVGAPPALAGQQAPGQAATTTPPATNGEYVADASNVVHLPANASIDNIRVEGANLVLQQADGTVIVIKDGAINVPSFVVGDVEVPRVALLAALESNGVNVAFGADGSISAGPAAAQHNSAGGNFEHPAGDIGNGFDISALLPPTELRFGGLDRYELYAAVGNRDPHLADFAARPVSEEGLNDGNPDSDGSNDTTNATLIAGTFPGSDPDNDALSYVFGQPSSLTSGGSPVVWAGLGTGELIGSANGIEVIKITATGNSYAVELFGPIDHPNDSRPGAEDDLTFLVPVTATDGHGSSATANMAITIEDDGPAIASAVVGSSVTLDETANGPTSDGVLDPAIMTATSAAPIVTVTSDYGADGAGTTTYALSLTAANSGLQTAQGDHAITLVQAVAGGPIEGQYTDVGGTQTAFTVTLNADGTLKVVQNVALEHQSDGDDVTPAGSYNDALDLAGKIAVTATVTDADGDSASTAAIDVGSAVTFLDDGPAIASAVVGSSVTLDETANGPTSDGVLDPAIMTATSAAP</sequence>
<dbReference type="Pfam" id="PF19116">
    <property type="entry name" value="DUF5801"/>
    <property type="match status" value="1"/>
</dbReference>
<dbReference type="EMBL" id="SSNY01000013">
    <property type="protein sequence ID" value="THF55006.1"/>
    <property type="molecule type" value="Genomic_DNA"/>
</dbReference>
<feature type="compositionally biased region" description="Low complexity" evidence="1">
    <location>
        <begin position="43"/>
        <end position="93"/>
    </location>
</feature>
<gene>
    <name evidence="3" type="ORF">E6C48_19065</name>
</gene>
<evidence type="ECO:0000256" key="1">
    <source>
        <dbReference type="SAM" id="MobiDB-lite"/>
    </source>
</evidence>
<reference evidence="3 4" key="1">
    <citation type="submission" date="2019-04" db="EMBL/GenBank/DDBJ databases">
        <title>Mesorhizobium composti sp. nov., isolated from compost.</title>
        <authorList>
            <person name="Lin S.-Y."/>
            <person name="Hameed A."/>
            <person name="Hsieh Y.-T."/>
            <person name="Young C.-C."/>
        </authorList>
    </citation>
    <scope>NUCLEOTIDE SEQUENCE [LARGE SCALE GENOMIC DNA]</scope>
    <source>
        <strain evidence="3 4">CC-YTH430</strain>
    </source>
</reference>
<protein>
    <recommendedName>
        <fullName evidence="2">DUF5801 domain-containing protein</fullName>
    </recommendedName>
</protein>
<dbReference type="Proteomes" id="UP000306441">
    <property type="component" value="Unassembled WGS sequence"/>
</dbReference>
<accession>A0ABY2Q285</accession>
<feature type="region of interest" description="Disordered" evidence="1">
    <location>
        <begin position="1"/>
        <end position="95"/>
    </location>
</feature>
<feature type="compositionally biased region" description="Basic and acidic residues" evidence="1">
    <location>
        <begin position="15"/>
        <end position="25"/>
    </location>
</feature>
<dbReference type="InterPro" id="IPR043824">
    <property type="entry name" value="DUF5801"/>
</dbReference>
<feature type="compositionally biased region" description="Polar residues" evidence="1">
    <location>
        <begin position="1"/>
        <end position="14"/>
    </location>
</feature>
<evidence type="ECO:0000259" key="2">
    <source>
        <dbReference type="Pfam" id="PF19116"/>
    </source>
</evidence>
<proteinExistence type="predicted"/>
<feature type="domain" description="DUF5801" evidence="2">
    <location>
        <begin position="389"/>
        <end position="539"/>
    </location>
</feature>
<organism evidence="3 4">
    <name type="scientific">Ollibium composti</name>
    <dbReference type="NCBI Taxonomy" id="2675109"/>
    <lineage>
        <taxon>Bacteria</taxon>
        <taxon>Pseudomonadati</taxon>
        <taxon>Pseudomonadota</taxon>
        <taxon>Alphaproteobacteria</taxon>
        <taxon>Hyphomicrobiales</taxon>
        <taxon>Phyllobacteriaceae</taxon>
        <taxon>Ollibium</taxon>
    </lineage>
</organism>
<evidence type="ECO:0000313" key="3">
    <source>
        <dbReference type="EMBL" id="THF55006.1"/>
    </source>
</evidence>
<evidence type="ECO:0000313" key="4">
    <source>
        <dbReference type="Proteomes" id="UP000306441"/>
    </source>
</evidence>
<name>A0ABY2Q285_9HYPH</name>
<keyword evidence="4" id="KW-1185">Reference proteome</keyword>
<feature type="non-terminal residue" evidence="3">
    <location>
        <position position="592"/>
    </location>
</feature>
<dbReference type="RefSeq" id="WP_230978868.1">
    <property type="nucleotide sequence ID" value="NZ_SSNY01000013.1"/>
</dbReference>